<dbReference type="GO" id="GO:0009083">
    <property type="term" value="P:branched-chain amino acid catabolic process"/>
    <property type="evidence" value="ECO:0007669"/>
    <property type="project" value="TreeGrafter"/>
</dbReference>
<comment type="catalytic activity">
    <reaction evidence="9 10">
        <text>N(6)-[(R)-lipoyl]-L-lysyl-[protein] + pyruvate + H(+) = N(6)-[(R)-S(8)-acetyldihydrolipoyl]-L-lysyl-[protein] + CO2</text>
        <dbReference type="Rhea" id="RHEA:19189"/>
        <dbReference type="Rhea" id="RHEA-COMP:10474"/>
        <dbReference type="Rhea" id="RHEA-COMP:10478"/>
        <dbReference type="ChEBI" id="CHEBI:15361"/>
        <dbReference type="ChEBI" id="CHEBI:15378"/>
        <dbReference type="ChEBI" id="CHEBI:16526"/>
        <dbReference type="ChEBI" id="CHEBI:83099"/>
        <dbReference type="ChEBI" id="CHEBI:83111"/>
        <dbReference type="EC" id="1.2.4.1"/>
    </reaction>
</comment>
<dbReference type="GO" id="GO:0004739">
    <property type="term" value="F:pyruvate dehydrogenase (acetyl-transferring) activity"/>
    <property type="evidence" value="ECO:0007669"/>
    <property type="project" value="UniProtKB-UniRule"/>
</dbReference>
<dbReference type="OrthoDB" id="9766715at2"/>
<keyword evidence="13" id="KW-1185">Reference proteome</keyword>
<evidence type="ECO:0000256" key="8">
    <source>
        <dbReference type="ARBA" id="ARBA00025211"/>
    </source>
</evidence>
<dbReference type="Gene3D" id="3.40.50.970">
    <property type="match status" value="1"/>
</dbReference>
<accession>A0A1M5AKS1</accession>
<dbReference type="RefSeq" id="WP_073157283.1">
    <property type="nucleotide sequence ID" value="NZ_FQVL01000014.1"/>
</dbReference>
<dbReference type="AlphaFoldDB" id="A0A1M5AKS1"/>
<dbReference type="CDD" id="cd02000">
    <property type="entry name" value="TPP_E1_PDC_ADC_BCADC"/>
    <property type="match status" value="1"/>
</dbReference>
<keyword evidence="5 10" id="KW-0560">Oxidoreductase</keyword>
<dbReference type="NCBIfam" id="TIGR03181">
    <property type="entry name" value="PDH_E1_alph_x"/>
    <property type="match status" value="1"/>
</dbReference>
<evidence type="ECO:0000313" key="13">
    <source>
        <dbReference type="Proteomes" id="UP000184476"/>
    </source>
</evidence>
<comment type="subunit">
    <text evidence="2 10">Heterodimer of an alpha and a beta chain.</text>
</comment>
<dbReference type="EMBL" id="FQVL01000014">
    <property type="protein sequence ID" value="SHF30861.1"/>
    <property type="molecule type" value="Genomic_DNA"/>
</dbReference>
<comment type="function">
    <text evidence="8 10">The pyruvate dehydrogenase complex catalyzes the overall conversion of pyruvate to acetyl-CoA and CO(2). It contains multiple copies of three enzymatic components: pyruvate dehydrogenase (E1), dihydrolipoamide acetyltransferase (E2) and lipoamide dehydrogenase (E3).</text>
</comment>
<reference evidence="12 13" key="1">
    <citation type="submission" date="2016-11" db="EMBL/GenBank/DDBJ databases">
        <authorList>
            <person name="Jaros S."/>
            <person name="Januszkiewicz K."/>
            <person name="Wedrychowicz H."/>
        </authorList>
    </citation>
    <scope>NUCLEOTIDE SEQUENCE [LARGE SCALE GENOMIC DNA]</scope>
    <source>
        <strain evidence="12 13">DSM 44666</strain>
    </source>
</reference>
<dbReference type="PANTHER" id="PTHR43380">
    <property type="entry name" value="2-OXOISOVALERATE DEHYDROGENASE SUBUNIT ALPHA, MITOCHONDRIAL"/>
    <property type="match status" value="1"/>
</dbReference>
<evidence type="ECO:0000256" key="5">
    <source>
        <dbReference type="ARBA" id="ARBA00023002"/>
    </source>
</evidence>
<evidence type="ECO:0000256" key="7">
    <source>
        <dbReference type="ARBA" id="ARBA00023317"/>
    </source>
</evidence>
<gene>
    <name evidence="12" type="ORF">SAMN05444392_11473</name>
</gene>
<comment type="cofactor">
    <cofactor evidence="1 10">
        <name>thiamine diphosphate</name>
        <dbReference type="ChEBI" id="CHEBI:58937"/>
    </cofactor>
</comment>
<dbReference type="EC" id="1.2.4.1" evidence="3 10"/>
<evidence type="ECO:0000256" key="2">
    <source>
        <dbReference type="ARBA" id="ARBA00011870"/>
    </source>
</evidence>
<dbReference type="SUPFAM" id="SSF52518">
    <property type="entry name" value="Thiamin diphosphate-binding fold (THDP-binding)"/>
    <property type="match status" value="1"/>
</dbReference>
<dbReference type="InterPro" id="IPR029061">
    <property type="entry name" value="THDP-binding"/>
</dbReference>
<dbReference type="Pfam" id="PF00676">
    <property type="entry name" value="E1_dh"/>
    <property type="match status" value="1"/>
</dbReference>
<evidence type="ECO:0000256" key="4">
    <source>
        <dbReference type="ARBA" id="ARBA00014159"/>
    </source>
</evidence>
<keyword evidence="7 10" id="KW-0670">Pyruvate</keyword>
<protein>
    <recommendedName>
        <fullName evidence="4 10">Pyruvate dehydrogenase E1 component subunit alpha</fullName>
        <ecNumber evidence="3 10">1.2.4.1</ecNumber>
    </recommendedName>
</protein>
<keyword evidence="6 10" id="KW-0786">Thiamine pyrophosphate</keyword>
<proteinExistence type="predicted"/>
<dbReference type="InterPro" id="IPR001017">
    <property type="entry name" value="DH_E1"/>
</dbReference>
<dbReference type="InterPro" id="IPR050771">
    <property type="entry name" value="Alpha-ketoacid_DH_E1_comp"/>
</dbReference>
<dbReference type="Proteomes" id="UP000184476">
    <property type="component" value="Unassembled WGS sequence"/>
</dbReference>
<evidence type="ECO:0000313" key="12">
    <source>
        <dbReference type="EMBL" id="SHF30861.1"/>
    </source>
</evidence>
<sequence>MKQCVTPTGKLTAYGEQIWSKLSIDIKKELWKWMVRLRAYDQQCMVWSRQGKILTYAPYFGQEASQVGSAFALQPQDWLFPTYRDHGAAIVHGLPMKHSLFYWLGRIEGNRSGGKWRALPASVPIATHLLHAVGTAWAATLRNRPTVSLALFGDGATSEGDFHEACNLAGLKQLPVLFFCQNNRYAISTPFGEQSATETVVEKAHAYGFPGIRIDGNDVLVVYETVKHAAHKARLGNGPVLIEALTYRLGPHTMSDLPQRYRMMEEEREWNAREPLQRYQQLLLDQGVLNEQEVQETKRSCQQQVLESMNQVLHAASPPNTHLFAHVFAVLPRDLKKQRNEVVGRRGMDACFEYD</sequence>
<evidence type="ECO:0000256" key="10">
    <source>
        <dbReference type="RuleBase" id="RU366007"/>
    </source>
</evidence>
<name>A0A1M5AKS1_9BACL</name>
<dbReference type="InterPro" id="IPR017596">
    <property type="entry name" value="PdhA/BkdA"/>
</dbReference>
<evidence type="ECO:0000259" key="11">
    <source>
        <dbReference type="Pfam" id="PF00676"/>
    </source>
</evidence>
<feature type="domain" description="Dehydrogenase E1 component" evidence="11">
    <location>
        <begin position="33"/>
        <end position="314"/>
    </location>
</feature>
<dbReference type="STRING" id="112248.SAMN05444392_11473"/>
<organism evidence="12 13">
    <name type="scientific">Seinonella peptonophila</name>
    <dbReference type="NCBI Taxonomy" id="112248"/>
    <lineage>
        <taxon>Bacteria</taxon>
        <taxon>Bacillati</taxon>
        <taxon>Bacillota</taxon>
        <taxon>Bacilli</taxon>
        <taxon>Bacillales</taxon>
        <taxon>Thermoactinomycetaceae</taxon>
        <taxon>Seinonella</taxon>
    </lineage>
</organism>
<evidence type="ECO:0000256" key="6">
    <source>
        <dbReference type="ARBA" id="ARBA00023052"/>
    </source>
</evidence>
<evidence type="ECO:0000256" key="1">
    <source>
        <dbReference type="ARBA" id="ARBA00001964"/>
    </source>
</evidence>
<evidence type="ECO:0000256" key="9">
    <source>
        <dbReference type="ARBA" id="ARBA00051231"/>
    </source>
</evidence>
<evidence type="ECO:0000256" key="3">
    <source>
        <dbReference type="ARBA" id="ARBA00012281"/>
    </source>
</evidence>
<dbReference type="PANTHER" id="PTHR43380:SF1">
    <property type="entry name" value="2-OXOISOVALERATE DEHYDROGENASE SUBUNIT ALPHA, MITOCHONDRIAL"/>
    <property type="match status" value="1"/>
</dbReference>